<protein>
    <submittedName>
        <fullName evidence="3">CocE/NonD family hydrolase</fullName>
    </submittedName>
</protein>
<reference evidence="3 4" key="1">
    <citation type="submission" date="2018-11" db="EMBL/GenBank/DDBJ databases">
        <authorList>
            <person name="Li F."/>
        </authorList>
    </citation>
    <scope>NUCLEOTIDE SEQUENCE [LARGE SCALE GENOMIC DNA]</scope>
    <source>
        <strain evidence="3 4">Gsoil 818</strain>
    </source>
</reference>
<keyword evidence="4" id="KW-1185">Reference proteome</keyword>
<dbReference type="OrthoDB" id="5240615at2"/>
<dbReference type="SMART" id="SM00939">
    <property type="entry name" value="PepX_C"/>
    <property type="match status" value="1"/>
</dbReference>
<keyword evidence="1 3" id="KW-0378">Hydrolase</keyword>
<dbReference type="InterPro" id="IPR029058">
    <property type="entry name" value="AB_hydrolase_fold"/>
</dbReference>
<evidence type="ECO:0000259" key="2">
    <source>
        <dbReference type="SMART" id="SM00939"/>
    </source>
</evidence>
<dbReference type="SUPFAM" id="SSF49785">
    <property type="entry name" value="Galactose-binding domain-like"/>
    <property type="match status" value="1"/>
</dbReference>
<dbReference type="Gene3D" id="1.10.3020.10">
    <property type="entry name" value="alpha-amino acid ester hydrolase ( Helical cap domain)"/>
    <property type="match status" value="1"/>
</dbReference>
<dbReference type="InterPro" id="IPR050585">
    <property type="entry name" value="Xaa-Pro_dipeptidyl-ppase/CocE"/>
</dbReference>
<proteinExistence type="predicted"/>
<accession>A0A3N0GIC5</accession>
<name>A0A3N0GIC5_9ACTN</name>
<dbReference type="Pfam" id="PF02129">
    <property type="entry name" value="Peptidase_S15"/>
    <property type="match status" value="1"/>
</dbReference>
<sequence>MRDGTVLRADVYRPAGDGPWPVIVARTPYDKSDPYVNMLLDPLLAVRLGLIAVIQDVRGRFASEGGEFVPFASEAQDGADTVAWAASIKGSSGRVGMWGPSYLGNVQWQAAAQRPPALGAIAPSTTFRTGDGLSTRGGARELGLCRPWSVYAGFDALARRHADDGGAAERVLEELITAADGLPGPTYDELPTGTVAEKDPLVARLGLPTFDVAAADVSRHQLSVDVPVLNIGGWFDVFLQGTIDNFVNGGPEDRLIIGPWNHMSSAPQQGDLNFGCAGSGAAVDLGPSLNSLTFEWLRAQLSQVGAQEDRRVKIFTMGANRWRSEPTWPLERAEPKRFFLLANGLADEVPSGLGAALSFVYDPARPVPTLGGCTLLDHRPAGTFDQSAIERRDDVVAFTTDPLSEDVEVTGRVKATIQVSTDAPTTDWVVRLCDVHPDGASYNVCDGITRVSSTPGEAQSVEVDLWSTSMLFRAGHRIRIDVTSSSYPRWDRNLNTPDGFETGEMSVAHQTVHLGTDSYVTLPVVPVAAHA</sequence>
<dbReference type="Proteomes" id="UP000279994">
    <property type="component" value="Unassembled WGS sequence"/>
</dbReference>
<dbReference type="InterPro" id="IPR008979">
    <property type="entry name" value="Galactose-bd-like_sf"/>
</dbReference>
<dbReference type="InterPro" id="IPR005674">
    <property type="entry name" value="CocE/Ser_esterase"/>
</dbReference>
<dbReference type="AlphaFoldDB" id="A0A3N0GIC5"/>
<dbReference type="Gene3D" id="2.60.120.260">
    <property type="entry name" value="Galactose-binding domain-like"/>
    <property type="match status" value="1"/>
</dbReference>
<dbReference type="Pfam" id="PF08530">
    <property type="entry name" value="PepX_C"/>
    <property type="match status" value="1"/>
</dbReference>
<dbReference type="EMBL" id="RJSF01000046">
    <property type="protein sequence ID" value="RNM12235.1"/>
    <property type="molecule type" value="Genomic_DNA"/>
</dbReference>
<dbReference type="PANTHER" id="PTHR43056">
    <property type="entry name" value="PEPTIDASE S9 PROLYL OLIGOPEPTIDASE"/>
    <property type="match status" value="1"/>
</dbReference>
<organism evidence="3 4">
    <name type="scientific">Nocardioides pocheonensis</name>
    <dbReference type="NCBI Taxonomy" id="661485"/>
    <lineage>
        <taxon>Bacteria</taxon>
        <taxon>Bacillati</taxon>
        <taxon>Actinomycetota</taxon>
        <taxon>Actinomycetes</taxon>
        <taxon>Propionibacteriales</taxon>
        <taxon>Nocardioidaceae</taxon>
        <taxon>Nocardioides</taxon>
    </lineage>
</organism>
<feature type="domain" description="Xaa-Pro dipeptidyl-peptidase C-terminal" evidence="2">
    <location>
        <begin position="294"/>
        <end position="521"/>
    </location>
</feature>
<evidence type="ECO:0000313" key="3">
    <source>
        <dbReference type="EMBL" id="RNM12235.1"/>
    </source>
</evidence>
<dbReference type="PANTHER" id="PTHR43056:SF10">
    <property type="entry name" value="COCE_NOND FAMILY, PUTATIVE (AFU_ORTHOLOGUE AFUA_7G00600)-RELATED"/>
    <property type="match status" value="1"/>
</dbReference>
<evidence type="ECO:0000256" key="1">
    <source>
        <dbReference type="ARBA" id="ARBA00022801"/>
    </source>
</evidence>
<evidence type="ECO:0000313" key="4">
    <source>
        <dbReference type="Proteomes" id="UP000279994"/>
    </source>
</evidence>
<dbReference type="Gene3D" id="3.40.50.1820">
    <property type="entry name" value="alpha/beta hydrolase"/>
    <property type="match status" value="1"/>
</dbReference>
<dbReference type="SUPFAM" id="SSF53474">
    <property type="entry name" value="alpha/beta-Hydrolases"/>
    <property type="match status" value="1"/>
</dbReference>
<comment type="caution">
    <text evidence="3">The sequence shown here is derived from an EMBL/GenBank/DDBJ whole genome shotgun (WGS) entry which is preliminary data.</text>
</comment>
<dbReference type="GO" id="GO:0008239">
    <property type="term" value="F:dipeptidyl-peptidase activity"/>
    <property type="evidence" value="ECO:0007669"/>
    <property type="project" value="InterPro"/>
</dbReference>
<gene>
    <name evidence="3" type="ORF">EFL26_19715</name>
</gene>
<dbReference type="InterPro" id="IPR000383">
    <property type="entry name" value="Xaa-Pro-like_dom"/>
</dbReference>
<dbReference type="NCBIfam" id="TIGR00976">
    <property type="entry name" value="CocE_NonD"/>
    <property type="match status" value="1"/>
</dbReference>
<dbReference type="InterPro" id="IPR013736">
    <property type="entry name" value="Xaa-Pro_dipept_C"/>
</dbReference>